<feature type="domain" description="HTH araC/xylS-type" evidence="3">
    <location>
        <begin position="1"/>
        <end position="31"/>
    </location>
</feature>
<dbReference type="Gene3D" id="1.10.10.60">
    <property type="entry name" value="Homeodomain-like"/>
    <property type="match status" value="1"/>
</dbReference>
<evidence type="ECO:0000256" key="1">
    <source>
        <dbReference type="ARBA" id="ARBA00023015"/>
    </source>
</evidence>
<dbReference type="SUPFAM" id="SSF46689">
    <property type="entry name" value="Homeodomain-like"/>
    <property type="match status" value="1"/>
</dbReference>
<organism evidence="4 5">
    <name type="scientific">Pedobacter vanadiisoli</name>
    <dbReference type="NCBI Taxonomy" id="1761975"/>
    <lineage>
        <taxon>Bacteria</taxon>
        <taxon>Pseudomonadati</taxon>
        <taxon>Bacteroidota</taxon>
        <taxon>Sphingobacteriia</taxon>
        <taxon>Sphingobacteriales</taxon>
        <taxon>Sphingobacteriaceae</taxon>
        <taxon>Pedobacter</taxon>
    </lineage>
</organism>
<evidence type="ECO:0000256" key="2">
    <source>
        <dbReference type="ARBA" id="ARBA00023163"/>
    </source>
</evidence>
<gene>
    <name evidence="4" type="ORF">ACFSR6_13995</name>
</gene>
<evidence type="ECO:0000259" key="3">
    <source>
        <dbReference type="PROSITE" id="PS01124"/>
    </source>
</evidence>
<accession>A0ABW5MMV2</accession>
<proteinExistence type="predicted"/>
<evidence type="ECO:0000313" key="4">
    <source>
        <dbReference type="EMBL" id="MFD2583606.1"/>
    </source>
</evidence>
<evidence type="ECO:0000313" key="5">
    <source>
        <dbReference type="Proteomes" id="UP001597461"/>
    </source>
</evidence>
<dbReference type="RefSeq" id="WP_379080055.1">
    <property type="nucleotide sequence ID" value="NZ_JBHULL010000010.1"/>
</dbReference>
<keyword evidence="2" id="KW-0804">Transcription</keyword>
<dbReference type="InterPro" id="IPR009057">
    <property type="entry name" value="Homeodomain-like_sf"/>
</dbReference>
<sequence>MAKKTGLNDFYYFSWLFSNVMGTSPKQYRHNQLN</sequence>
<dbReference type="Proteomes" id="UP001597461">
    <property type="component" value="Unassembled WGS sequence"/>
</dbReference>
<keyword evidence="5" id="KW-1185">Reference proteome</keyword>
<reference evidence="5" key="1">
    <citation type="journal article" date="2019" name="Int. J. Syst. Evol. Microbiol.">
        <title>The Global Catalogue of Microorganisms (GCM) 10K type strain sequencing project: providing services to taxonomists for standard genome sequencing and annotation.</title>
        <authorList>
            <consortium name="The Broad Institute Genomics Platform"/>
            <consortium name="The Broad Institute Genome Sequencing Center for Infectious Disease"/>
            <person name="Wu L."/>
            <person name="Ma J."/>
        </authorList>
    </citation>
    <scope>NUCLEOTIDE SEQUENCE [LARGE SCALE GENOMIC DNA]</scope>
    <source>
        <strain evidence="5">KCTC 42866</strain>
    </source>
</reference>
<name>A0ABW5MMV2_9SPHI</name>
<dbReference type="EMBL" id="JBHULL010000010">
    <property type="protein sequence ID" value="MFD2583606.1"/>
    <property type="molecule type" value="Genomic_DNA"/>
</dbReference>
<dbReference type="PROSITE" id="PS01124">
    <property type="entry name" value="HTH_ARAC_FAMILY_2"/>
    <property type="match status" value="1"/>
</dbReference>
<comment type="caution">
    <text evidence="4">The sequence shown here is derived from an EMBL/GenBank/DDBJ whole genome shotgun (WGS) entry which is preliminary data.</text>
</comment>
<keyword evidence="1" id="KW-0805">Transcription regulation</keyword>
<protein>
    <recommendedName>
        <fullName evidence="3">HTH araC/xylS-type domain-containing protein</fullName>
    </recommendedName>
</protein>
<dbReference type="InterPro" id="IPR018060">
    <property type="entry name" value="HTH_AraC"/>
</dbReference>